<dbReference type="PIRSF" id="PIRSF000193">
    <property type="entry name" value="Pyrrol-5-carb_rd"/>
    <property type="match status" value="1"/>
</dbReference>
<evidence type="ECO:0000256" key="8">
    <source>
        <dbReference type="PIRSR" id="PIRSR000193-1"/>
    </source>
</evidence>
<keyword evidence="13" id="KW-1185">Reference proteome</keyword>
<organism evidence="12 13">
    <name type="scientific">Acidaminobacter hydrogenoformans DSM 2784</name>
    <dbReference type="NCBI Taxonomy" id="1120920"/>
    <lineage>
        <taxon>Bacteria</taxon>
        <taxon>Bacillati</taxon>
        <taxon>Bacillota</taxon>
        <taxon>Clostridia</taxon>
        <taxon>Peptostreptococcales</taxon>
        <taxon>Acidaminobacteraceae</taxon>
        <taxon>Acidaminobacter</taxon>
    </lineage>
</organism>
<dbReference type="Gene3D" id="1.10.3730.10">
    <property type="entry name" value="ProC C-terminal domain-like"/>
    <property type="match status" value="1"/>
</dbReference>
<dbReference type="Proteomes" id="UP000199208">
    <property type="component" value="Unassembled WGS sequence"/>
</dbReference>
<evidence type="ECO:0000256" key="9">
    <source>
        <dbReference type="RuleBase" id="RU003903"/>
    </source>
</evidence>
<evidence type="ECO:0000313" key="12">
    <source>
        <dbReference type="EMBL" id="SCZ77286.1"/>
    </source>
</evidence>
<dbReference type="PROSITE" id="PS00521">
    <property type="entry name" value="P5CR"/>
    <property type="match status" value="1"/>
</dbReference>
<dbReference type="Pfam" id="PF03807">
    <property type="entry name" value="F420_oxidored"/>
    <property type="match status" value="1"/>
</dbReference>
<feature type="binding site" evidence="8">
    <location>
        <begin position="24"/>
        <end position="29"/>
    </location>
    <ligand>
        <name>NADP(+)</name>
        <dbReference type="ChEBI" id="CHEBI:58349"/>
    </ligand>
</feature>
<feature type="binding site" evidence="8">
    <location>
        <begin position="87"/>
        <end position="90"/>
    </location>
    <ligand>
        <name>NADP(+)</name>
        <dbReference type="ChEBI" id="CHEBI:58349"/>
    </ligand>
</feature>
<evidence type="ECO:0000313" key="13">
    <source>
        <dbReference type="Proteomes" id="UP000199208"/>
    </source>
</evidence>
<dbReference type="PANTHER" id="PTHR11645">
    <property type="entry name" value="PYRROLINE-5-CARBOXYLATE REDUCTASE"/>
    <property type="match status" value="1"/>
</dbReference>
<comment type="function">
    <text evidence="5 6">Catalyzes the reduction of 1-pyrroline-5-carboxylate (PCA) to L-proline.</text>
</comment>
<dbReference type="HAMAP" id="MF_01925">
    <property type="entry name" value="P5C_reductase"/>
    <property type="match status" value="1"/>
</dbReference>
<keyword evidence="4 6" id="KW-0560">Oxidoreductase</keyword>
<comment type="similarity">
    <text evidence="1 6 9">Belongs to the pyrroline-5-carboxylate reductase family.</text>
</comment>
<dbReference type="SUPFAM" id="SSF48179">
    <property type="entry name" value="6-phosphogluconate dehydrogenase C-terminal domain-like"/>
    <property type="match status" value="1"/>
</dbReference>
<dbReference type="Pfam" id="PF14748">
    <property type="entry name" value="P5CR_dimer"/>
    <property type="match status" value="1"/>
</dbReference>
<name>A0A1G5RTG4_9FIRM</name>
<accession>A0A1G5RTG4</accession>
<evidence type="ECO:0000259" key="10">
    <source>
        <dbReference type="Pfam" id="PF03807"/>
    </source>
</evidence>
<evidence type="ECO:0000259" key="11">
    <source>
        <dbReference type="Pfam" id="PF14748"/>
    </source>
</evidence>
<dbReference type="OrthoDB" id="9805754at2"/>
<dbReference type="InterPro" id="IPR036291">
    <property type="entry name" value="NAD(P)-bd_dom_sf"/>
</dbReference>
<dbReference type="STRING" id="1120920.SAMN03080599_00707"/>
<dbReference type="UniPathway" id="UPA00098">
    <property type="reaction ID" value="UER00361"/>
</dbReference>
<protein>
    <recommendedName>
        <fullName evidence="6 7">Pyrroline-5-carboxylate reductase</fullName>
        <shortName evidence="6">P5C reductase</shortName>
        <shortName evidence="6">P5CR</shortName>
        <ecNumber evidence="6 7">1.5.1.2</ecNumber>
    </recommendedName>
    <alternativeName>
        <fullName evidence="6">PCA reductase</fullName>
    </alternativeName>
</protein>
<keyword evidence="3 6" id="KW-0521">NADP</keyword>
<sequence>MRFHYSAAAYMQIGVSPYMKLAMIGCGNMGKILLQSVLKAGKLTPSEFSVYDRNPDRRKALGEQYPGLDLPDNPYECVYEADYLLLAIKPYQYAAMLAEVRDSISKETVIISIAAGIGTEHLKRWIDPEVKAVITMPNTPALVNKGLTAVSYGEGLSEEEKTFARELFNCVGEVVEIEEKLMYVVPAISASAPAYIYVLIEAMADGGVMQGLPRDLAYKMAALTVEGSARMVLDTGKHPGELKDLVTSPGGTTIVALKSLENDKFRAAIINAMEAGTKRVEQMMKGQQP</sequence>
<dbReference type="InterPro" id="IPR029036">
    <property type="entry name" value="P5CR_dimer"/>
</dbReference>
<keyword evidence="6 9" id="KW-0028">Amino-acid biosynthesis</keyword>
<keyword evidence="6" id="KW-0963">Cytoplasm</keyword>
<comment type="catalytic activity">
    <reaction evidence="6">
        <text>L-proline + NAD(+) = (S)-1-pyrroline-5-carboxylate + NADH + 2 H(+)</text>
        <dbReference type="Rhea" id="RHEA:14105"/>
        <dbReference type="ChEBI" id="CHEBI:15378"/>
        <dbReference type="ChEBI" id="CHEBI:17388"/>
        <dbReference type="ChEBI" id="CHEBI:57540"/>
        <dbReference type="ChEBI" id="CHEBI:57945"/>
        <dbReference type="ChEBI" id="CHEBI:60039"/>
        <dbReference type="EC" id="1.5.1.2"/>
    </reaction>
</comment>
<dbReference type="GO" id="GO:0055129">
    <property type="term" value="P:L-proline biosynthetic process"/>
    <property type="evidence" value="ECO:0007669"/>
    <property type="project" value="UniProtKB-UniRule"/>
</dbReference>
<feature type="domain" description="Pyrroline-5-carboxylate reductase catalytic N-terminal" evidence="10">
    <location>
        <begin position="20"/>
        <end position="116"/>
    </location>
</feature>
<comment type="subcellular location">
    <subcellularLocation>
        <location evidence="6">Cytoplasm</location>
    </subcellularLocation>
</comment>
<dbReference type="NCBIfam" id="TIGR00112">
    <property type="entry name" value="proC"/>
    <property type="match status" value="1"/>
</dbReference>
<dbReference type="Gene3D" id="3.40.50.720">
    <property type="entry name" value="NAD(P)-binding Rossmann-like Domain"/>
    <property type="match status" value="1"/>
</dbReference>
<evidence type="ECO:0000256" key="1">
    <source>
        <dbReference type="ARBA" id="ARBA00005525"/>
    </source>
</evidence>
<evidence type="ECO:0000256" key="3">
    <source>
        <dbReference type="ARBA" id="ARBA00022857"/>
    </source>
</evidence>
<feature type="domain" description="Pyrroline-5-carboxylate reductase dimerisation" evidence="11">
    <location>
        <begin position="179"/>
        <end position="283"/>
    </location>
</feature>
<dbReference type="RefSeq" id="WP_092589488.1">
    <property type="nucleotide sequence ID" value="NZ_FMWL01000002.1"/>
</dbReference>
<evidence type="ECO:0000256" key="7">
    <source>
        <dbReference type="NCBIfam" id="TIGR00112"/>
    </source>
</evidence>
<dbReference type="InterPro" id="IPR028939">
    <property type="entry name" value="P5C_Rdtase_cat_N"/>
</dbReference>
<evidence type="ECO:0000256" key="6">
    <source>
        <dbReference type="HAMAP-Rule" id="MF_01925"/>
    </source>
</evidence>
<dbReference type="SUPFAM" id="SSF51735">
    <property type="entry name" value="NAD(P)-binding Rossmann-fold domains"/>
    <property type="match status" value="1"/>
</dbReference>
<dbReference type="InterPro" id="IPR008927">
    <property type="entry name" value="6-PGluconate_DH-like_C_sf"/>
</dbReference>
<dbReference type="InterPro" id="IPR053790">
    <property type="entry name" value="P5CR-like_CS"/>
</dbReference>
<dbReference type="AlphaFoldDB" id="A0A1G5RTG4"/>
<keyword evidence="2 6" id="KW-0641">Proline biosynthesis</keyword>
<dbReference type="GO" id="GO:0004735">
    <property type="term" value="F:pyrroline-5-carboxylate reductase activity"/>
    <property type="evidence" value="ECO:0007669"/>
    <property type="project" value="UniProtKB-UniRule"/>
</dbReference>
<comment type="pathway">
    <text evidence="6 9">Amino-acid biosynthesis; L-proline biosynthesis; L-proline from L-glutamate 5-semialdehyde: step 1/1.</text>
</comment>
<proteinExistence type="inferred from homology"/>
<dbReference type="FunFam" id="1.10.3730.10:FF:000001">
    <property type="entry name" value="Pyrroline-5-carboxylate reductase"/>
    <property type="match status" value="1"/>
</dbReference>
<dbReference type="GO" id="GO:0005737">
    <property type="term" value="C:cytoplasm"/>
    <property type="evidence" value="ECO:0007669"/>
    <property type="project" value="UniProtKB-SubCell"/>
</dbReference>
<dbReference type="InterPro" id="IPR000304">
    <property type="entry name" value="Pyrroline-COOH_reductase"/>
</dbReference>
<evidence type="ECO:0000256" key="4">
    <source>
        <dbReference type="ARBA" id="ARBA00023002"/>
    </source>
</evidence>
<evidence type="ECO:0000256" key="2">
    <source>
        <dbReference type="ARBA" id="ARBA00022650"/>
    </source>
</evidence>
<dbReference type="PANTHER" id="PTHR11645:SF0">
    <property type="entry name" value="PYRROLINE-5-CARBOXYLATE REDUCTASE 3"/>
    <property type="match status" value="1"/>
</dbReference>
<evidence type="ECO:0000256" key="5">
    <source>
        <dbReference type="ARBA" id="ARBA00058118"/>
    </source>
</evidence>
<comment type="catalytic activity">
    <reaction evidence="6 9">
        <text>L-proline + NADP(+) = (S)-1-pyrroline-5-carboxylate + NADPH + 2 H(+)</text>
        <dbReference type="Rhea" id="RHEA:14109"/>
        <dbReference type="ChEBI" id="CHEBI:15378"/>
        <dbReference type="ChEBI" id="CHEBI:17388"/>
        <dbReference type="ChEBI" id="CHEBI:57783"/>
        <dbReference type="ChEBI" id="CHEBI:58349"/>
        <dbReference type="ChEBI" id="CHEBI:60039"/>
        <dbReference type="EC" id="1.5.1.2"/>
    </reaction>
</comment>
<dbReference type="EMBL" id="FMWL01000002">
    <property type="protein sequence ID" value="SCZ77286.1"/>
    <property type="molecule type" value="Genomic_DNA"/>
</dbReference>
<reference evidence="12 13" key="1">
    <citation type="submission" date="2016-10" db="EMBL/GenBank/DDBJ databases">
        <authorList>
            <person name="de Groot N.N."/>
        </authorList>
    </citation>
    <scope>NUCLEOTIDE SEQUENCE [LARGE SCALE GENOMIC DNA]</scope>
    <source>
        <strain evidence="12 13">DSM 2784</strain>
    </source>
</reference>
<dbReference type="EC" id="1.5.1.2" evidence="6 7"/>
<gene>
    <name evidence="6" type="primary">proC</name>
    <name evidence="12" type="ORF">SAMN03080599_00707</name>
</gene>